<sequence length="529" mass="57602">MGSAPGRYNHPVIGNVQGNEADGVVQFLGVKYGVLDHWFDNARLPSYDGSGLIAAKHGPQAISDPAGVDVEHLIIQKALPKPEPPGCSGTECLNMNITVPQEASPSSKFPVMVFIHGGGFFTGANWWPQVDTKKIVQLSIQQGKPIIAININYRLGIAGFLTSLELRDAGFQSNNGHHDQRVALRWIKEYISGFGGDPDRVTVAGESIGGLSALRALSPDEKLASRVVVLAGAPPLMTPPPLETAELPYQQILKALGVEGSSPAERIQALKDTPPEYLSAKIDKGIMFTPLVDGRLIPSQPTFEAILNGNPPWKNTSCEAALVGYAPLDASVLGIMGLFQRKQGLAAAFSDHVRSNLTHQSQVADKLLEIYKIRHETSDDEALLRIIQFASDIGYRATAHALAKTFPGESFLLQFSEPNPWEGPFKGHTTHVLDVAFLFQNYNEHLDSQQRASAVQFAQDVILFMHGHAPWDNFQKAGGMAIYENGTKKVVEGRDTMIEEYAGMLELGEIVGLDFLIKLVDGFMFRTES</sequence>
<dbReference type="InterPro" id="IPR050309">
    <property type="entry name" value="Type-B_Carboxylest/Lipase"/>
</dbReference>
<evidence type="ECO:0000313" key="2">
    <source>
        <dbReference type="EMBL" id="EEU45323.1"/>
    </source>
</evidence>
<protein>
    <recommendedName>
        <fullName evidence="1">Carboxylesterase type B domain-containing protein</fullName>
    </recommendedName>
</protein>
<keyword evidence="3" id="KW-1185">Reference proteome</keyword>
<dbReference type="ESTHER" id="nech7-c7ysz7">
    <property type="family name" value="Fungal_carboxylesterase_lipase"/>
</dbReference>
<dbReference type="Proteomes" id="UP000005206">
    <property type="component" value="Chromosome 5"/>
</dbReference>
<dbReference type="InterPro" id="IPR029058">
    <property type="entry name" value="AB_hydrolase_fold"/>
</dbReference>
<dbReference type="eggNOG" id="KOG1516">
    <property type="taxonomic scope" value="Eukaryota"/>
</dbReference>
<dbReference type="PANTHER" id="PTHR11559">
    <property type="entry name" value="CARBOXYLESTERASE"/>
    <property type="match status" value="1"/>
</dbReference>
<evidence type="ECO:0000313" key="3">
    <source>
        <dbReference type="Proteomes" id="UP000005206"/>
    </source>
</evidence>
<dbReference type="InParanoid" id="C7YSZ7"/>
<dbReference type="EMBL" id="GG698899">
    <property type="protein sequence ID" value="EEU45323.1"/>
    <property type="molecule type" value="Genomic_DNA"/>
</dbReference>
<accession>C7YSZ7</accession>
<organism evidence="2 3">
    <name type="scientific">Fusarium vanettenii (strain ATCC MYA-4622 / CBS 123669 / FGSC 9596 / NRRL 45880 / 77-13-4)</name>
    <name type="common">Fusarium solani subsp. pisi</name>
    <dbReference type="NCBI Taxonomy" id="660122"/>
    <lineage>
        <taxon>Eukaryota</taxon>
        <taxon>Fungi</taxon>
        <taxon>Dikarya</taxon>
        <taxon>Ascomycota</taxon>
        <taxon>Pezizomycotina</taxon>
        <taxon>Sordariomycetes</taxon>
        <taxon>Hypocreomycetidae</taxon>
        <taxon>Hypocreales</taxon>
        <taxon>Nectriaceae</taxon>
        <taxon>Fusarium</taxon>
        <taxon>Fusarium solani species complex</taxon>
        <taxon>Fusarium vanettenii</taxon>
    </lineage>
</organism>
<dbReference type="VEuPathDB" id="FungiDB:NECHADRAFT_41846"/>
<dbReference type="Gene3D" id="3.40.50.1820">
    <property type="entry name" value="alpha/beta hydrolase"/>
    <property type="match status" value="1"/>
</dbReference>
<reference evidence="2 3" key="1">
    <citation type="journal article" date="2009" name="PLoS Genet.">
        <title>The genome of Nectria haematococca: contribution of supernumerary chromosomes to gene expansion.</title>
        <authorList>
            <person name="Coleman J.J."/>
            <person name="Rounsley S.D."/>
            <person name="Rodriguez-Carres M."/>
            <person name="Kuo A."/>
            <person name="Wasmann C.C."/>
            <person name="Grimwood J."/>
            <person name="Schmutz J."/>
            <person name="Taga M."/>
            <person name="White G.J."/>
            <person name="Zhou S."/>
            <person name="Schwartz D.C."/>
            <person name="Freitag M."/>
            <person name="Ma L.J."/>
            <person name="Danchin E.G."/>
            <person name="Henrissat B."/>
            <person name="Coutinho P.M."/>
            <person name="Nelson D.R."/>
            <person name="Straney D."/>
            <person name="Napoli C.A."/>
            <person name="Barker B.M."/>
            <person name="Gribskov M."/>
            <person name="Rep M."/>
            <person name="Kroken S."/>
            <person name="Molnar I."/>
            <person name="Rensing C."/>
            <person name="Kennell J.C."/>
            <person name="Zamora J."/>
            <person name="Farman M.L."/>
            <person name="Selker E.U."/>
            <person name="Salamov A."/>
            <person name="Shapiro H."/>
            <person name="Pangilinan J."/>
            <person name="Lindquist E."/>
            <person name="Lamers C."/>
            <person name="Grigoriev I.V."/>
            <person name="Geiser D.M."/>
            <person name="Covert S.F."/>
            <person name="Temporini E."/>
            <person name="Vanetten H.D."/>
        </authorList>
    </citation>
    <scope>NUCLEOTIDE SEQUENCE [LARGE SCALE GENOMIC DNA]</scope>
    <source>
        <strain evidence="3">ATCC MYA-4622 / CBS 123669 / FGSC 9596 / NRRL 45880 / 77-13-4</strain>
    </source>
</reference>
<dbReference type="GeneID" id="9666355"/>
<proteinExistence type="predicted"/>
<evidence type="ECO:0000259" key="1">
    <source>
        <dbReference type="Pfam" id="PF00135"/>
    </source>
</evidence>
<feature type="domain" description="Carboxylesterase type B" evidence="1">
    <location>
        <begin position="14"/>
        <end position="456"/>
    </location>
</feature>
<dbReference type="InterPro" id="IPR002018">
    <property type="entry name" value="CarbesteraseB"/>
</dbReference>
<dbReference type="RefSeq" id="XP_003051036.1">
    <property type="nucleotide sequence ID" value="XM_003050990.1"/>
</dbReference>
<dbReference type="HOGENOM" id="CLU_006586_14_4_1"/>
<name>C7YSZ7_FUSV7</name>
<gene>
    <name evidence="2" type="ORF">NECHADRAFT_41846</name>
</gene>
<dbReference type="OMA" id="IGANWWP"/>
<dbReference type="Pfam" id="PF00135">
    <property type="entry name" value="COesterase"/>
    <property type="match status" value="1"/>
</dbReference>
<dbReference type="AlphaFoldDB" id="C7YSZ7"/>
<dbReference type="KEGG" id="nhe:NECHADRAFT_41846"/>
<dbReference type="SUPFAM" id="SSF53474">
    <property type="entry name" value="alpha/beta-Hydrolases"/>
    <property type="match status" value="1"/>
</dbReference>
<dbReference type="OrthoDB" id="3200163at2759"/>